<keyword evidence="3" id="KW-0804">Transcription</keyword>
<gene>
    <name evidence="7" type="ORF">ACFO1S_09515</name>
</gene>
<reference evidence="8" key="1">
    <citation type="journal article" date="2019" name="Int. J. Syst. Evol. Microbiol.">
        <title>The Global Catalogue of Microorganisms (GCM) 10K type strain sequencing project: providing services to taxonomists for standard genome sequencing and annotation.</title>
        <authorList>
            <consortium name="The Broad Institute Genomics Platform"/>
            <consortium name="The Broad Institute Genome Sequencing Center for Infectious Disease"/>
            <person name="Wu L."/>
            <person name="Ma J."/>
        </authorList>
    </citation>
    <scope>NUCLEOTIDE SEQUENCE [LARGE SCALE GENOMIC DNA]</scope>
    <source>
        <strain evidence="8">CGMCC 4.1641</strain>
    </source>
</reference>
<dbReference type="EMBL" id="JBHSED010000013">
    <property type="protein sequence ID" value="MFC4303694.1"/>
    <property type="molecule type" value="Genomic_DNA"/>
</dbReference>
<dbReference type="InterPro" id="IPR018062">
    <property type="entry name" value="HTH_AraC-typ_CS"/>
</dbReference>
<evidence type="ECO:0000256" key="1">
    <source>
        <dbReference type="ARBA" id="ARBA00023015"/>
    </source>
</evidence>
<evidence type="ECO:0000256" key="3">
    <source>
        <dbReference type="ARBA" id="ARBA00023163"/>
    </source>
</evidence>
<feature type="domain" description="HTH araC/xylS-type" evidence="5">
    <location>
        <begin position="261"/>
        <end position="359"/>
    </location>
</feature>
<feature type="domain" description="Response regulatory" evidence="6">
    <location>
        <begin position="3"/>
        <end position="120"/>
    </location>
</feature>
<dbReference type="InterPro" id="IPR020449">
    <property type="entry name" value="Tscrpt_reg_AraC-type_HTH"/>
</dbReference>
<keyword evidence="1" id="KW-0805">Transcription regulation</keyword>
<dbReference type="SMART" id="SM00448">
    <property type="entry name" value="REC"/>
    <property type="match status" value="1"/>
</dbReference>
<name>A0ABV8S7Y9_9BACL</name>
<dbReference type="InterPro" id="IPR011006">
    <property type="entry name" value="CheY-like_superfamily"/>
</dbReference>
<sequence length="373" mass="44344">MIKVLIVDDDRLVRKGLISAMPWEQFDMQVVGEASNGAKALEFIEEESIELLLTDLEMPVMSGIELMRAVRHKHPHIHIVVLTLHQEFEYVQEALRLGAIDYIAKIQLEKERFDEVLQRIYNRIQEHNRIDFYSGKSHLEQFNRDDERKSESHHEGMEQSIEELKERWLSLEWVYNEALFRKLLEECKRMNLPETRLLGMLFFLVEEWNQTLVPMFSVKAEMQSHYECWSDVEQWLTETRQRIGKAMDKSAFSSEVVDCVMRSVRIIHDEFEHQITAIEVAKRVNLSRSYFSRCFKMVTGKTFNDYIRQVRIDKAKEYLQHTNKTISWIAENIGYLDEKYFSRIFREHTGMLPSEYRVQAHAGRILSDSRVDK</sequence>
<dbReference type="CDD" id="cd17536">
    <property type="entry name" value="REC_YesN-like"/>
    <property type="match status" value="1"/>
</dbReference>
<dbReference type="PROSITE" id="PS50110">
    <property type="entry name" value="RESPONSE_REGULATORY"/>
    <property type="match status" value="1"/>
</dbReference>
<proteinExistence type="predicted"/>
<accession>A0ABV8S7Y9</accession>
<dbReference type="PRINTS" id="PR00032">
    <property type="entry name" value="HTHARAC"/>
</dbReference>
<dbReference type="SUPFAM" id="SSF46689">
    <property type="entry name" value="Homeodomain-like"/>
    <property type="match status" value="2"/>
</dbReference>
<dbReference type="Pfam" id="PF00072">
    <property type="entry name" value="Response_reg"/>
    <property type="match status" value="1"/>
</dbReference>
<dbReference type="Proteomes" id="UP001595755">
    <property type="component" value="Unassembled WGS sequence"/>
</dbReference>
<dbReference type="PANTHER" id="PTHR43280">
    <property type="entry name" value="ARAC-FAMILY TRANSCRIPTIONAL REGULATOR"/>
    <property type="match status" value="1"/>
</dbReference>
<comment type="caution">
    <text evidence="7">The sequence shown here is derived from an EMBL/GenBank/DDBJ whole genome shotgun (WGS) entry which is preliminary data.</text>
</comment>
<keyword evidence="8" id="KW-1185">Reference proteome</keyword>
<keyword evidence="2" id="KW-0238">DNA-binding</keyword>
<dbReference type="PANTHER" id="PTHR43280:SF2">
    <property type="entry name" value="HTH-TYPE TRANSCRIPTIONAL REGULATOR EXSA"/>
    <property type="match status" value="1"/>
</dbReference>
<dbReference type="Gene3D" id="3.40.50.2300">
    <property type="match status" value="1"/>
</dbReference>
<protein>
    <submittedName>
        <fullName evidence="7">Response regulator</fullName>
    </submittedName>
</protein>
<dbReference type="Gene3D" id="1.10.10.60">
    <property type="entry name" value="Homeodomain-like"/>
    <property type="match status" value="2"/>
</dbReference>
<evidence type="ECO:0000256" key="4">
    <source>
        <dbReference type="PROSITE-ProRule" id="PRU00169"/>
    </source>
</evidence>
<dbReference type="PROSITE" id="PS01124">
    <property type="entry name" value="HTH_ARAC_FAMILY_2"/>
    <property type="match status" value="1"/>
</dbReference>
<dbReference type="InterPro" id="IPR001789">
    <property type="entry name" value="Sig_transdc_resp-reg_receiver"/>
</dbReference>
<dbReference type="RefSeq" id="WP_204602598.1">
    <property type="nucleotide sequence ID" value="NZ_JBHSED010000013.1"/>
</dbReference>
<evidence type="ECO:0000313" key="8">
    <source>
        <dbReference type="Proteomes" id="UP001595755"/>
    </source>
</evidence>
<dbReference type="InterPro" id="IPR009057">
    <property type="entry name" value="Homeodomain-like_sf"/>
</dbReference>
<feature type="modified residue" description="4-aspartylphosphate" evidence="4">
    <location>
        <position position="55"/>
    </location>
</feature>
<dbReference type="InterPro" id="IPR018060">
    <property type="entry name" value="HTH_AraC"/>
</dbReference>
<evidence type="ECO:0000259" key="6">
    <source>
        <dbReference type="PROSITE" id="PS50110"/>
    </source>
</evidence>
<evidence type="ECO:0000259" key="5">
    <source>
        <dbReference type="PROSITE" id="PS01124"/>
    </source>
</evidence>
<dbReference type="SMART" id="SM00342">
    <property type="entry name" value="HTH_ARAC"/>
    <property type="match status" value="1"/>
</dbReference>
<dbReference type="Pfam" id="PF12833">
    <property type="entry name" value="HTH_18"/>
    <property type="match status" value="1"/>
</dbReference>
<evidence type="ECO:0000256" key="2">
    <source>
        <dbReference type="ARBA" id="ARBA00023125"/>
    </source>
</evidence>
<organism evidence="7 8">
    <name type="scientific">Cohnella boryungensis</name>
    <dbReference type="NCBI Taxonomy" id="768479"/>
    <lineage>
        <taxon>Bacteria</taxon>
        <taxon>Bacillati</taxon>
        <taxon>Bacillota</taxon>
        <taxon>Bacilli</taxon>
        <taxon>Bacillales</taxon>
        <taxon>Paenibacillaceae</taxon>
        <taxon>Cohnella</taxon>
    </lineage>
</organism>
<keyword evidence="4" id="KW-0597">Phosphoprotein</keyword>
<evidence type="ECO:0000313" key="7">
    <source>
        <dbReference type="EMBL" id="MFC4303694.1"/>
    </source>
</evidence>
<dbReference type="PROSITE" id="PS00041">
    <property type="entry name" value="HTH_ARAC_FAMILY_1"/>
    <property type="match status" value="1"/>
</dbReference>
<dbReference type="SUPFAM" id="SSF52172">
    <property type="entry name" value="CheY-like"/>
    <property type="match status" value="1"/>
</dbReference>